<evidence type="ECO:0000256" key="1">
    <source>
        <dbReference type="ARBA" id="ARBA00022801"/>
    </source>
</evidence>
<dbReference type="GO" id="GO:0046872">
    <property type="term" value="F:metal ion binding"/>
    <property type="evidence" value="ECO:0007669"/>
    <property type="project" value="UniProtKB-KW"/>
</dbReference>
<dbReference type="AlphaFoldDB" id="C8X4G4"/>
<evidence type="ECO:0000256" key="2">
    <source>
        <dbReference type="RuleBase" id="RU361117"/>
    </source>
</evidence>
<dbReference type="KEGG" id="drt:Dret_1903"/>
<dbReference type="UniPathway" id="UPA00299"/>
<comment type="catalytic activity">
    <reaction evidence="2">
        <text>alpha,alpha-trehalose 6-phosphate + H2O = alpha,alpha-trehalose + phosphate</text>
        <dbReference type="Rhea" id="RHEA:23420"/>
        <dbReference type="ChEBI" id="CHEBI:15377"/>
        <dbReference type="ChEBI" id="CHEBI:16551"/>
        <dbReference type="ChEBI" id="CHEBI:43474"/>
        <dbReference type="ChEBI" id="CHEBI:58429"/>
        <dbReference type="EC" id="3.1.3.12"/>
    </reaction>
</comment>
<dbReference type="EMBL" id="CP001734">
    <property type="protein sequence ID" value="ACV69187.1"/>
    <property type="molecule type" value="Genomic_DNA"/>
</dbReference>
<keyword evidence="2" id="KW-0479">Metal-binding</keyword>
<dbReference type="Pfam" id="PF02358">
    <property type="entry name" value="Trehalose_PPase"/>
    <property type="match status" value="1"/>
</dbReference>
<dbReference type="InterPro" id="IPR044651">
    <property type="entry name" value="OTSB-like"/>
</dbReference>
<dbReference type="Gene3D" id="3.30.70.1020">
    <property type="entry name" value="Trehalose-6-phosphate phosphatase related protein, domain 2"/>
    <property type="match status" value="1"/>
</dbReference>
<comment type="pathway">
    <text evidence="2">Glycan biosynthesis; trehalose biosynthesis.</text>
</comment>
<name>C8X4G4_DESRD</name>
<dbReference type="Gene3D" id="3.40.50.1000">
    <property type="entry name" value="HAD superfamily/HAD-like"/>
    <property type="match status" value="1"/>
</dbReference>
<evidence type="ECO:0000313" key="3">
    <source>
        <dbReference type="EMBL" id="ACV69187.1"/>
    </source>
</evidence>
<dbReference type="PANTHER" id="PTHR43768">
    <property type="entry name" value="TREHALOSE 6-PHOSPHATE PHOSPHATASE"/>
    <property type="match status" value="1"/>
</dbReference>
<proteinExistence type="inferred from homology"/>
<sequence length="277" mass="30445">MSDTRERDIHTWGNWGQGPSFWRRVAKADQRLLLLDYDGTLAPFTPERDRAFPYPEVPELLRALQQAGRTRVVLVSGRESSVVARLLGLDPPPEIWGCHGGEHLAPDGTLTPVSLSDTQRDGLRQAAALADEAGAGTNLEYKPGCVALHWRGAQEAGLRTTANMLHENWQKLSQTFALALHPFDGGLELRAAHLSKAHAVKTLVAEVPAATSAAAYLGDDRTDEDGFAALGECGLSVLVRKQWRPTLASLWLVPPEELLQFLRRWLQAARHGDDETI</sequence>
<dbReference type="InterPro" id="IPR036412">
    <property type="entry name" value="HAD-like_sf"/>
</dbReference>
<dbReference type="HOGENOM" id="CLU_037265_2_1_7"/>
<evidence type="ECO:0000313" key="4">
    <source>
        <dbReference type="Proteomes" id="UP000001052"/>
    </source>
</evidence>
<dbReference type="SUPFAM" id="SSF56784">
    <property type="entry name" value="HAD-like"/>
    <property type="match status" value="1"/>
</dbReference>
<dbReference type="InterPro" id="IPR003337">
    <property type="entry name" value="Trehalose_PPase"/>
</dbReference>
<dbReference type="InterPro" id="IPR023214">
    <property type="entry name" value="HAD_sf"/>
</dbReference>
<comment type="function">
    <text evidence="2">Removes the phosphate from trehalose 6-phosphate to produce free trehalose.</text>
</comment>
<dbReference type="NCBIfam" id="TIGR00685">
    <property type="entry name" value="T6PP"/>
    <property type="match status" value="1"/>
</dbReference>
<dbReference type="GO" id="GO:0005992">
    <property type="term" value="P:trehalose biosynthetic process"/>
    <property type="evidence" value="ECO:0007669"/>
    <property type="project" value="UniProtKB-UniPathway"/>
</dbReference>
<dbReference type="eggNOG" id="COG1877">
    <property type="taxonomic scope" value="Bacteria"/>
</dbReference>
<dbReference type="GO" id="GO:0004805">
    <property type="term" value="F:trehalose-phosphatase activity"/>
    <property type="evidence" value="ECO:0007669"/>
    <property type="project" value="UniProtKB-EC"/>
</dbReference>
<keyword evidence="4" id="KW-1185">Reference proteome</keyword>
<dbReference type="PANTHER" id="PTHR43768:SF3">
    <property type="entry name" value="TREHALOSE 6-PHOSPHATE PHOSPHATASE"/>
    <property type="match status" value="1"/>
</dbReference>
<reference evidence="4" key="1">
    <citation type="submission" date="2009-09" db="EMBL/GenBank/DDBJ databases">
        <title>The complete chromosome of Desulfohalobium retbaense DSM 5692.</title>
        <authorList>
            <consortium name="US DOE Joint Genome Institute (JGI-PGF)"/>
            <person name="Lucas S."/>
            <person name="Copeland A."/>
            <person name="Lapidus A."/>
            <person name="Glavina del Rio T."/>
            <person name="Dalin E."/>
            <person name="Tice H."/>
            <person name="Bruce D."/>
            <person name="Goodwin L."/>
            <person name="Pitluck S."/>
            <person name="Kyrpides N."/>
            <person name="Mavromatis K."/>
            <person name="Ivanova N."/>
            <person name="Mikhailova N."/>
            <person name="Munk A.C."/>
            <person name="Brettin T."/>
            <person name="Detter J.C."/>
            <person name="Han C."/>
            <person name="Tapia R."/>
            <person name="Larimer F."/>
            <person name="Land M."/>
            <person name="Hauser L."/>
            <person name="Markowitz V."/>
            <person name="Cheng J.-F."/>
            <person name="Hugenholtz P."/>
            <person name="Woyke T."/>
            <person name="Wu D."/>
            <person name="Spring S."/>
            <person name="Klenk H.-P."/>
            <person name="Eisen J.A."/>
        </authorList>
    </citation>
    <scope>NUCLEOTIDE SEQUENCE [LARGE SCALE GENOMIC DNA]</scope>
    <source>
        <strain evidence="4">DSM 5692</strain>
    </source>
</reference>
<keyword evidence="2" id="KW-0460">Magnesium</keyword>
<keyword evidence="1 2" id="KW-0378">Hydrolase</keyword>
<organism evidence="3 4">
    <name type="scientific">Desulfohalobium retbaense (strain ATCC 49708 / DSM 5692 / JCM 16813 / HR100)</name>
    <dbReference type="NCBI Taxonomy" id="485915"/>
    <lineage>
        <taxon>Bacteria</taxon>
        <taxon>Pseudomonadati</taxon>
        <taxon>Thermodesulfobacteriota</taxon>
        <taxon>Desulfovibrionia</taxon>
        <taxon>Desulfovibrionales</taxon>
        <taxon>Desulfohalobiaceae</taxon>
        <taxon>Desulfohalobium</taxon>
    </lineage>
</organism>
<dbReference type="RefSeq" id="WP_015752330.1">
    <property type="nucleotide sequence ID" value="NC_013223.1"/>
</dbReference>
<reference evidence="3 4" key="2">
    <citation type="journal article" date="2010" name="Stand. Genomic Sci.">
        <title>Complete genome sequence of Desulfohalobium retbaense type strain (HR(100)).</title>
        <authorList>
            <person name="Spring S."/>
            <person name="Nolan M."/>
            <person name="Lapidus A."/>
            <person name="Glavina Del Rio T."/>
            <person name="Copeland A."/>
            <person name="Tice H."/>
            <person name="Cheng J.F."/>
            <person name="Lucas S."/>
            <person name="Land M."/>
            <person name="Chen F."/>
            <person name="Bruce D."/>
            <person name="Goodwin L."/>
            <person name="Pitluck S."/>
            <person name="Ivanova N."/>
            <person name="Mavromatis K."/>
            <person name="Mikhailova N."/>
            <person name="Pati A."/>
            <person name="Chen A."/>
            <person name="Palaniappan K."/>
            <person name="Hauser L."/>
            <person name="Chang Y.J."/>
            <person name="Jeffries C.D."/>
            <person name="Munk C."/>
            <person name="Kiss H."/>
            <person name="Chain P."/>
            <person name="Han C."/>
            <person name="Brettin T."/>
            <person name="Detter J.C."/>
            <person name="Schuler E."/>
            <person name="Goker M."/>
            <person name="Rohde M."/>
            <person name="Bristow J."/>
            <person name="Eisen J.A."/>
            <person name="Markowitz V."/>
            <person name="Hugenholtz P."/>
            <person name="Kyrpides N.C."/>
            <person name="Klenk H.P."/>
        </authorList>
    </citation>
    <scope>NUCLEOTIDE SEQUENCE [LARGE SCALE GENOMIC DNA]</scope>
    <source>
        <strain evidence="3 4">DSM 5692</strain>
    </source>
</reference>
<comment type="cofactor">
    <cofactor evidence="2">
        <name>Mg(2+)</name>
        <dbReference type="ChEBI" id="CHEBI:18420"/>
    </cofactor>
</comment>
<dbReference type="STRING" id="485915.Dret_1903"/>
<accession>C8X4G4</accession>
<gene>
    <name evidence="3" type="ordered locus">Dret_1903</name>
</gene>
<protein>
    <recommendedName>
        <fullName evidence="2">Trehalose 6-phosphate phosphatase</fullName>
        <ecNumber evidence="2">3.1.3.12</ecNumber>
    </recommendedName>
</protein>
<dbReference type="Proteomes" id="UP000001052">
    <property type="component" value="Chromosome"/>
</dbReference>
<dbReference type="EC" id="3.1.3.12" evidence="2"/>
<dbReference type="OrthoDB" id="414934at2"/>
<comment type="similarity">
    <text evidence="2">Belongs to the trehalose phosphatase family.</text>
</comment>